<keyword evidence="3" id="KW-1185">Reference proteome</keyword>
<feature type="region of interest" description="Disordered" evidence="1">
    <location>
        <begin position="70"/>
        <end position="94"/>
    </location>
</feature>
<evidence type="ECO:0000313" key="2">
    <source>
        <dbReference type="EMBL" id="KAF0893890.1"/>
    </source>
</evidence>
<dbReference type="Proteomes" id="UP000479710">
    <property type="component" value="Unassembled WGS sequence"/>
</dbReference>
<reference evidence="2 3" key="1">
    <citation type="submission" date="2019-11" db="EMBL/GenBank/DDBJ databases">
        <title>Whole genome sequence of Oryza granulata.</title>
        <authorList>
            <person name="Li W."/>
        </authorList>
    </citation>
    <scope>NUCLEOTIDE SEQUENCE [LARGE SCALE GENOMIC DNA]</scope>
    <source>
        <strain evidence="3">cv. Menghai</strain>
        <tissue evidence="2">Leaf</tissue>
    </source>
</reference>
<name>A0A6G1C143_9ORYZ</name>
<evidence type="ECO:0000313" key="3">
    <source>
        <dbReference type="Proteomes" id="UP000479710"/>
    </source>
</evidence>
<dbReference type="EMBL" id="SPHZ02000011">
    <property type="protein sequence ID" value="KAF0893890.1"/>
    <property type="molecule type" value="Genomic_DNA"/>
</dbReference>
<protein>
    <submittedName>
        <fullName evidence="2">Uncharacterized protein</fullName>
    </submittedName>
</protein>
<sequence length="94" mass="10196">MCPPSHKDKVPPTCIVSTVLSDVHFDIDDDVANEVETEPTESQPRMPKSLGGSMVHLAAVARALPVPVTTMKSSFNDPPENEVEDSGLNEVRRV</sequence>
<accession>A0A6G1C143</accession>
<organism evidence="2 3">
    <name type="scientific">Oryza meyeriana var. granulata</name>
    <dbReference type="NCBI Taxonomy" id="110450"/>
    <lineage>
        <taxon>Eukaryota</taxon>
        <taxon>Viridiplantae</taxon>
        <taxon>Streptophyta</taxon>
        <taxon>Embryophyta</taxon>
        <taxon>Tracheophyta</taxon>
        <taxon>Spermatophyta</taxon>
        <taxon>Magnoliopsida</taxon>
        <taxon>Liliopsida</taxon>
        <taxon>Poales</taxon>
        <taxon>Poaceae</taxon>
        <taxon>BOP clade</taxon>
        <taxon>Oryzoideae</taxon>
        <taxon>Oryzeae</taxon>
        <taxon>Oryzinae</taxon>
        <taxon>Oryza</taxon>
        <taxon>Oryza meyeriana</taxon>
    </lineage>
</organism>
<gene>
    <name evidence="2" type="ORF">E2562_031425</name>
</gene>
<comment type="caution">
    <text evidence="2">The sequence shown here is derived from an EMBL/GenBank/DDBJ whole genome shotgun (WGS) entry which is preliminary data.</text>
</comment>
<proteinExistence type="predicted"/>
<dbReference type="AlphaFoldDB" id="A0A6G1C143"/>
<evidence type="ECO:0000256" key="1">
    <source>
        <dbReference type="SAM" id="MobiDB-lite"/>
    </source>
</evidence>